<organism evidence="22 23">
    <name type="scientific">Lasius platythorax</name>
    <dbReference type="NCBI Taxonomy" id="488582"/>
    <lineage>
        <taxon>Eukaryota</taxon>
        <taxon>Metazoa</taxon>
        <taxon>Ecdysozoa</taxon>
        <taxon>Arthropoda</taxon>
        <taxon>Hexapoda</taxon>
        <taxon>Insecta</taxon>
        <taxon>Pterygota</taxon>
        <taxon>Neoptera</taxon>
        <taxon>Endopterygota</taxon>
        <taxon>Hymenoptera</taxon>
        <taxon>Apocrita</taxon>
        <taxon>Aculeata</taxon>
        <taxon>Formicoidea</taxon>
        <taxon>Formicidae</taxon>
        <taxon>Formicinae</taxon>
        <taxon>Lasius</taxon>
        <taxon>Lasius</taxon>
    </lineage>
</organism>
<keyword evidence="6" id="KW-0677">Repeat</keyword>
<dbReference type="PANTHER" id="PTHR10694">
    <property type="entry name" value="LYSINE-SPECIFIC DEMETHYLASE"/>
    <property type="match status" value="1"/>
</dbReference>
<comment type="catalytic activity">
    <reaction evidence="16">
        <text>N(6),N(6),N(6)-trimethyl-L-lysyl(9)-[histone H3] + 2 2-oxoglutarate + 2 O2 = N(6)-methyl-L-lysyl(9)-[histone H3] + 2 formaldehyde + 2 succinate + 2 CO2</text>
        <dbReference type="Rhea" id="RHEA:60200"/>
        <dbReference type="Rhea" id="RHEA-COMP:15538"/>
        <dbReference type="Rhea" id="RHEA-COMP:15542"/>
        <dbReference type="ChEBI" id="CHEBI:15379"/>
        <dbReference type="ChEBI" id="CHEBI:16526"/>
        <dbReference type="ChEBI" id="CHEBI:16810"/>
        <dbReference type="ChEBI" id="CHEBI:16842"/>
        <dbReference type="ChEBI" id="CHEBI:30031"/>
        <dbReference type="ChEBI" id="CHEBI:61929"/>
        <dbReference type="ChEBI" id="CHEBI:61961"/>
        <dbReference type="EC" id="1.14.11.66"/>
    </reaction>
</comment>
<feature type="compositionally biased region" description="Polar residues" evidence="18">
    <location>
        <begin position="1145"/>
        <end position="1160"/>
    </location>
</feature>
<dbReference type="Pfam" id="PF02373">
    <property type="entry name" value="JmjC"/>
    <property type="match status" value="1"/>
</dbReference>
<evidence type="ECO:0000256" key="7">
    <source>
        <dbReference type="ARBA" id="ARBA00022771"/>
    </source>
</evidence>
<evidence type="ECO:0000313" key="22">
    <source>
        <dbReference type="EMBL" id="CAL1686289.1"/>
    </source>
</evidence>
<feature type="compositionally biased region" description="Basic residues" evidence="18">
    <location>
        <begin position="560"/>
        <end position="577"/>
    </location>
</feature>
<keyword evidence="14" id="KW-0804">Transcription</keyword>
<dbReference type="Pfam" id="PF02375">
    <property type="entry name" value="JmjN"/>
    <property type="match status" value="1"/>
</dbReference>
<dbReference type="InterPro" id="IPR013083">
    <property type="entry name" value="Znf_RING/FYVE/PHD"/>
</dbReference>
<dbReference type="Proteomes" id="UP001497644">
    <property type="component" value="Chromosome 6"/>
</dbReference>
<feature type="region of interest" description="Disordered" evidence="18">
    <location>
        <begin position="555"/>
        <end position="599"/>
    </location>
</feature>
<evidence type="ECO:0000259" key="19">
    <source>
        <dbReference type="PROSITE" id="PS51183"/>
    </source>
</evidence>
<dbReference type="InterPro" id="IPR003347">
    <property type="entry name" value="JmjC_dom"/>
</dbReference>
<dbReference type="InterPro" id="IPR019787">
    <property type="entry name" value="Znf_PHD-finger"/>
</dbReference>
<dbReference type="Gene3D" id="2.30.30.140">
    <property type="match status" value="1"/>
</dbReference>
<evidence type="ECO:0000256" key="12">
    <source>
        <dbReference type="ARBA" id="ARBA00023004"/>
    </source>
</evidence>
<feature type="compositionally biased region" description="Basic and acidic residues" evidence="18">
    <location>
        <begin position="473"/>
        <end position="483"/>
    </location>
</feature>
<dbReference type="Pfam" id="PF13832">
    <property type="entry name" value="zf-HC5HC2H_2"/>
    <property type="match status" value="1"/>
</dbReference>
<dbReference type="SMART" id="SM00545">
    <property type="entry name" value="JmjN"/>
    <property type="match status" value="1"/>
</dbReference>
<dbReference type="Gene3D" id="3.30.40.10">
    <property type="entry name" value="Zinc/RING finger domain, C3HC4 (zinc finger)"/>
    <property type="match status" value="2"/>
</dbReference>
<evidence type="ECO:0000256" key="8">
    <source>
        <dbReference type="ARBA" id="ARBA00022833"/>
    </source>
</evidence>
<feature type="region of interest" description="Disordered" evidence="18">
    <location>
        <begin position="1131"/>
        <end position="1160"/>
    </location>
</feature>
<sequence length="1578" mass="176732">MANNSRGIPRIQVFRPTYEEFKNFTKYVEYMESQGAHKAGLAKVIPPPEWIPRKKGYDLDELDLAIPAPICQVVTGKQGLYQQINIQKKSMTVQEYSKLANSERYATPRHFDYEDLERKYWKNITYVAPIYGADVSGSLTDPDVKEWNINHLGTILDYVNKDYGISIDGVNTAYLYFGMWKTTFAWHTEDMDLYSINYLHFGAPKTWYAIPPEHGRRLERLASGFFPSSYQSCQAFLRHKMSLISPQILRQYSIPCNKITQEAGEIMITFPYGYHAGFNHGFNCAESTNFAAPRWVEYGKRATQCTCSKDMVKISMDTFVKRFQPERYDLWLRGEDVGPHPEDPRQTAAPMPSHMDLLCNSSSNGELPQSYLNAAPKNKRHMIHKKKIIATNPGVNMEELVNRADIPPDIKRALQDLEFEEIEEPIEEPDEQQLQVLEDIWLKAGEMDVDEASVYDDGYNRKKSKKKKRKQSGGREKKLKIESKSKKEANKVINIQTVDVVKVEIKSEVEDISTFEDISQENSDDLPTIQGNYNDNIIIENDPVEDPLKIDFPEVVDKSTKRRKKHLSHSGQKKIRLKPPTSKSKSRHNNLPFYTDTSTIDGSNANMHRNVMLPNFHGIYTTEKDNNQGKINILPGSIISLDNELNMANVKEETTINITNSDQTDYYSDDNDTEILMDSMMGDRAASIDSLKADPYKMHAMNRNFDTKEVMAQTNSGYQNESTKIVTHMNQPTLAIYKTAAMLAESHRSLQNSTIKNKDLIKAPRLSVPSDLSVRVAQPANQKSSRTMGMTISDITILPESAVPSEDIASLYPNTTFHRNPPVLENEVEAGHIRNDNTPKSIPPQLDISVHLPVHLPVGTALTPISNTSGPVLHNNLFSKCDQHGMNSTVTPLGKLSSIYSSKDYAKKFWANFSQFSSNYSGLPKSQASAGAMANSMFMPQHSPAMYTSPQIVPAPAYVQNTNTSTANVNSATTAVPNNSKRTTAKNTSRQKSQKGHTSRKKSSSKSDKSNNNAVMNTSRTNITSTSIGTQVNHPIDESFLTFNLPNTDNILSRVANTQDDTICPSVHSLIEKKPAVDDVTQPSESEGISSIFDNKAQLQGLIKTADNTHPHLSPSNVKRSQISILRKKPKEKLKKSTTRKKQTATIATSTSQVTGDETGAMSTQSADVSQSIGGSQPITSMIPGHISEMIYPNVPNSDLLRAFNNYWSAQVSHCAICATFASCTSGSSRVMPPDWRYCQSTTLPESTPIWVSANIFAANSKEQAVEPENNKLLRCRECHVTVHASCYGITILPTDIRNWACDRCKAGRNDVMCCLCPMFGGPLKRTSDSRWAHILCTLMVPGATFKDAINKDPINVLTIMADSCNKKCCFCGLDGGACLKCNQCTNVFHPSCGLAAGATFIIPVYNSQELQVTCNGHDEGKEKIPQIRQGEIVWAKHRNTRYYQAKVESIQDTLFYMVTFNDNSFSDDLYPSDIINYDPGNTPPLGAAVTVNWTDGQMYDGVFEGTNHRIMFTVIFEDGSQLILKRSEIHSLQEDMPKRVRSRLSVATEMKHRSHLYGIEDETEAQRKAKHTVKTYD</sequence>
<feature type="domain" description="JmjN" evidence="19">
    <location>
        <begin position="11"/>
        <end position="53"/>
    </location>
</feature>
<dbReference type="CDD" id="cd20391">
    <property type="entry name" value="Tudor_JMJD2_rpt1"/>
    <property type="match status" value="1"/>
</dbReference>
<feature type="region of interest" description="Disordered" evidence="18">
    <location>
        <begin position="968"/>
        <end position="1027"/>
    </location>
</feature>
<evidence type="ECO:0000256" key="1">
    <source>
        <dbReference type="ARBA" id="ARBA00001954"/>
    </source>
</evidence>
<evidence type="ECO:0000256" key="16">
    <source>
        <dbReference type="ARBA" id="ARBA00049349"/>
    </source>
</evidence>
<keyword evidence="7" id="KW-0863">Zinc-finger</keyword>
<dbReference type="Gene3D" id="3.10.330.70">
    <property type="match status" value="1"/>
</dbReference>
<dbReference type="CDD" id="cd20392">
    <property type="entry name" value="Tudor_JMJD2_rpt2"/>
    <property type="match status" value="1"/>
</dbReference>
<dbReference type="SUPFAM" id="SSF57903">
    <property type="entry name" value="FYVE/PHD zinc finger"/>
    <property type="match status" value="1"/>
</dbReference>
<gene>
    <name evidence="22" type="ORF">LPLAT_LOCUS11625</name>
</gene>
<dbReference type="SUPFAM" id="SSF63748">
    <property type="entry name" value="Tudor/PWWP/MBT"/>
    <property type="match status" value="2"/>
</dbReference>
<feature type="compositionally biased region" description="Basic residues" evidence="18">
    <location>
        <begin position="461"/>
        <end position="472"/>
    </location>
</feature>
<keyword evidence="8" id="KW-0862">Zinc</keyword>
<evidence type="ECO:0000313" key="23">
    <source>
        <dbReference type="Proteomes" id="UP001497644"/>
    </source>
</evidence>
<dbReference type="GO" id="GO:0005634">
    <property type="term" value="C:nucleus"/>
    <property type="evidence" value="ECO:0007669"/>
    <property type="project" value="UniProtKB-SubCell"/>
</dbReference>
<feature type="compositionally biased region" description="Low complexity" evidence="18">
    <location>
        <begin position="1010"/>
        <end position="1027"/>
    </location>
</feature>
<dbReference type="CDD" id="cd15493">
    <property type="entry name" value="PHD_JMJD2"/>
    <property type="match status" value="1"/>
</dbReference>
<dbReference type="PROSITE" id="PS51183">
    <property type="entry name" value="JMJN"/>
    <property type="match status" value="1"/>
</dbReference>
<dbReference type="PROSITE" id="PS51184">
    <property type="entry name" value="JMJC"/>
    <property type="match status" value="1"/>
</dbReference>
<comment type="similarity">
    <text evidence="3">Belongs to the JHDM3 histone demethylase family.</text>
</comment>
<dbReference type="GO" id="GO:0048512">
    <property type="term" value="P:circadian behavior"/>
    <property type="evidence" value="ECO:0007669"/>
    <property type="project" value="UniProtKB-ARBA"/>
</dbReference>
<dbReference type="SMART" id="SM00558">
    <property type="entry name" value="JmjC"/>
    <property type="match status" value="1"/>
</dbReference>
<keyword evidence="9" id="KW-0156">Chromatin regulator</keyword>
<evidence type="ECO:0000256" key="4">
    <source>
        <dbReference type="ARBA" id="ARBA00012900"/>
    </source>
</evidence>
<dbReference type="CDD" id="cd15571">
    <property type="entry name" value="ePHD"/>
    <property type="match status" value="1"/>
</dbReference>
<keyword evidence="5" id="KW-0479">Metal-binding</keyword>
<evidence type="ECO:0000256" key="10">
    <source>
        <dbReference type="ARBA" id="ARBA00022964"/>
    </source>
</evidence>
<evidence type="ECO:0000259" key="21">
    <source>
        <dbReference type="PROSITE" id="PS51805"/>
    </source>
</evidence>
<evidence type="ECO:0000256" key="2">
    <source>
        <dbReference type="ARBA" id="ARBA00004123"/>
    </source>
</evidence>
<keyword evidence="10" id="KW-0223">Dioxygenase</keyword>
<reference evidence="22" key="1">
    <citation type="submission" date="2024-04" db="EMBL/GenBank/DDBJ databases">
        <authorList>
            <consortium name="Molecular Ecology Group"/>
        </authorList>
    </citation>
    <scope>NUCLEOTIDE SEQUENCE</scope>
</reference>
<evidence type="ECO:0000256" key="5">
    <source>
        <dbReference type="ARBA" id="ARBA00022723"/>
    </source>
</evidence>
<evidence type="ECO:0000256" key="14">
    <source>
        <dbReference type="ARBA" id="ARBA00023163"/>
    </source>
</evidence>
<dbReference type="Pfam" id="PF13831">
    <property type="entry name" value="PHD_2"/>
    <property type="match status" value="1"/>
</dbReference>
<dbReference type="InterPro" id="IPR034732">
    <property type="entry name" value="EPHD"/>
</dbReference>
<evidence type="ECO:0000256" key="17">
    <source>
        <dbReference type="ARBA" id="ARBA00053408"/>
    </source>
</evidence>
<evidence type="ECO:0000256" key="15">
    <source>
        <dbReference type="ARBA" id="ARBA00023242"/>
    </source>
</evidence>
<comment type="cofactor">
    <cofactor evidence="1">
        <name>Fe(2+)</name>
        <dbReference type="ChEBI" id="CHEBI:29033"/>
    </cofactor>
</comment>
<dbReference type="InterPro" id="IPR002999">
    <property type="entry name" value="Tudor"/>
</dbReference>
<evidence type="ECO:0000256" key="13">
    <source>
        <dbReference type="ARBA" id="ARBA00023015"/>
    </source>
</evidence>
<dbReference type="InterPro" id="IPR011011">
    <property type="entry name" value="Znf_FYVE_PHD"/>
</dbReference>
<dbReference type="GO" id="GO:0010468">
    <property type="term" value="P:regulation of gene expression"/>
    <property type="evidence" value="ECO:0007669"/>
    <property type="project" value="TreeGrafter"/>
</dbReference>
<protein>
    <recommendedName>
        <fullName evidence="4">[histone H3]-trimethyl-L-lysine(9) demethylase</fullName>
        <ecNumber evidence="4">1.14.11.66</ecNumber>
    </recommendedName>
</protein>
<feature type="domain" description="PHD-type" evidence="21">
    <location>
        <begin position="1311"/>
        <end position="1419"/>
    </location>
</feature>
<evidence type="ECO:0000256" key="9">
    <source>
        <dbReference type="ARBA" id="ARBA00022853"/>
    </source>
</evidence>
<dbReference type="EC" id="1.14.11.66" evidence="4"/>
<dbReference type="InterPro" id="IPR040477">
    <property type="entry name" value="KDM4-like_Tudor"/>
</dbReference>
<feature type="compositionally biased region" description="Polar residues" evidence="18">
    <location>
        <begin position="980"/>
        <end position="991"/>
    </location>
</feature>
<keyword evidence="12" id="KW-0408">Iron</keyword>
<dbReference type="PROSITE" id="PS51805">
    <property type="entry name" value="EPHD"/>
    <property type="match status" value="1"/>
</dbReference>
<evidence type="ECO:0000256" key="6">
    <source>
        <dbReference type="ARBA" id="ARBA00022737"/>
    </source>
</evidence>
<comment type="subcellular location">
    <subcellularLocation>
        <location evidence="2">Nucleus</location>
    </subcellularLocation>
</comment>
<dbReference type="InterPro" id="IPR001965">
    <property type="entry name" value="Znf_PHD"/>
</dbReference>
<keyword evidence="11" id="KW-0560">Oxidoreductase</keyword>
<proteinExistence type="inferred from homology"/>
<evidence type="ECO:0000256" key="3">
    <source>
        <dbReference type="ARBA" id="ARBA00009711"/>
    </source>
</evidence>
<evidence type="ECO:0000256" key="11">
    <source>
        <dbReference type="ARBA" id="ARBA00023002"/>
    </source>
</evidence>
<feature type="compositionally biased region" description="Low complexity" evidence="18">
    <location>
        <begin position="968"/>
        <end position="979"/>
    </location>
</feature>
<evidence type="ECO:0000259" key="20">
    <source>
        <dbReference type="PROSITE" id="PS51184"/>
    </source>
</evidence>
<dbReference type="SMART" id="SM00249">
    <property type="entry name" value="PHD"/>
    <property type="match status" value="2"/>
</dbReference>
<dbReference type="GO" id="GO:0008270">
    <property type="term" value="F:zinc ion binding"/>
    <property type="evidence" value="ECO:0007669"/>
    <property type="project" value="UniProtKB-KW"/>
</dbReference>
<dbReference type="FunFam" id="2.60.120.650:FF:000048">
    <property type="entry name" value="Lysine-specific demethylase 4A"/>
    <property type="match status" value="1"/>
</dbReference>
<dbReference type="Pfam" id="PF18104">
    <property type="entry name" value="Tudor_2"/>
    <property type="match status" value="2"/>
</dbReference>
<evidence type="ECO:0000256" key="18">
    <source>
        <dbReference type="SAM" id="MobiDB-lite"/>
    </source>
</evidence>
<comment type="function">
    <text evidence="17">Probable histone demethylase that specifically demethylates 'Lys-9' and 'Lys-36' residues of histone H3, thereby playing a central role in histone code. Demethylation of Lys residue generates formaldehyde and succinate.</text>
</comment>
<dbReference type="SMART" id="SM00333">
    <property type="entry name" value="TUDOR"/>
    <property type="match status" value="2"/>
</dbReference>
<dbReference type="Gene3D" id="2.60.120.650">
    <property type="entry name" value="Cupin"/>
    <property type="match status" value="1"/>
</dbReference>
<accession>A0AAV2P0A1</accession>
<feature type="compositionally biased region" description="Basic residues" evidence="18">
    <location>
        <begin position="1131"/>
        <end position="1143"/>
    </location>
</feature>
<dbReference type="GO" id="GO:0140681">
    <property type="term" value="F:histone H3K36me2/H3K36me3 demethylase activity"/>
    <property type="evidence" value="ECO:0007669"/>
    <property type="project" value="UniProtKB-ARBA"/>
</dbReference>
<dbReference type="GO" id="GO:0140684">
    <property type="term" value="F:histone H3K9me2/H3K9me3 demethylase activity"/>
    <property type="evidence" value="ECO:0007669"/>
    <property type="project" value="UniProtKB-EC"/>
</dbReference>
<dbReference type="InterPro" id="IPR003349">
    <property type="entry name" value="JmjN"/>
</dbReference>
<keyword evidence="13" id="KW-0805">Transcription regulation</keyword>
<dbReference type="PANTHER" id="PTHR10694:SF129">
    <property type="entry name" value="LYSINE-SPECIFIC DEMETHYLASE 4B-RELATED"/>
    <property type="match status" value="1"/>
</dbReference>
<feature type="domain" description="JmjC" evidence="20">
    <location>
        <begin position="141"/>
        <end position="307"/>
    </location>
</feature>
<name>A0AAV2P0A1_9HYME</name>
<keyword evidence="23" id="KW-1185">Reference proteome</keyword>
<feature type="compositionally biased region" description="Basic residues" evidence="18">
    <location>
        <begin position="992"/>
        <end position="1004"/>
    </location>
</feature>
<dbReference type="SUPFAM" id="SSF51197">
    <property type="entry name" value="Clavaminate synthase-like"/>
    <property type="match status" value="1"/>
</dbReference>
<keyword evidence="15" id="KW-0539">Nucleus</keyword>
<dbReference type="GO" id="GO:0000785">
    <property type="term" value="C:chromatin"/>
    <property type="evidence" value="ECO:0007669"/>
    <property type="project" value="TreeGrafter"/>
</dbReference>
<feature type="region of interest" description="Disordered" evidence="18">
    <location>
        <begin position="459"/>
        <end position="483"/>
    </location>
</feature>
<dbReference type="EMBL" id="OZ034829">
    <property type="protein sequence ID" value="CAL1686289.1"/>
    <property type="molecule type" value="Genomic_DNA"/>
</dbReference>